<dbReference type="Gene3D" id="2.120.10.30">
    <property type="entry name" value="TolB, C-terminal domain"/>
    <property type="match status" value="1"/>
</dbReference>
<protein>
    <recommendedName>
        <fullName evidence="7">Strictosidine synthase conserved region domain-containing protein</fullName>
    </recommendedName>
</protein>
<dbReference type="InterPro" id="IPR011042">
    <property type="entry name" value="6-blade_b-propeller_TolB-like"/>
</dbReference>
<dbReference type="PANTHER" id="PTHR10426">
    <property type="entry name" value="STRICTOSIDINE SYNTHASE-RELATED"/>
    <property type="match status" value="1"/>
</dbReference>
<keyword evidence="3" id="KW-0926">Vacuole</keyword>
<organism evidence="8 9">
    <name type="scientific">Eucalyptus globulus</name>
    <name type="common">Tasmanian blue gum</name>
    <dbReference type="NCBI Taxonomy" id="34317"/>
    <lineage>
        <taxon>Eukaryota</taxon>
        <taxon>Viridiplantae</taxon>
        <taxon>Streptophyta</taxon>
        <taxon>Embryophyta</taxon>
        <taxon>Tracheophyta</taxon>
        <taxon>Spermatophyta</taxon>
        <taxon>Magnoliopsida</taxon>
        <taxon>eudicotyledons</taxon>
        <taxon>Gunneridae</taxon>
        <taxon>Pentapetalae</taxon>
        <taxon>rosids</taxon>
        <taxon>malvids</taxon>
        <taxon>Myrtales</taxon>
        <taxon>Myrtaceae</taxon>
        <taxon>Myrtoideae</taxon>
        <taxon>Eucalypteae</taxon>
        <taxon>Eucalyptus</taxon>
    </lineage>
</organism>
<dbReference type="SUPFAM" id="SSF63829">
    <property type="entry name" value="Calcium-dependent phosphotriesterase"/>
    <property type="match status" value="1"/>
</dbReference>
<evidence type="ECO:0000259" key="7">
    <source>
        <dbReference type="Pfam" id="PF03088"/>
    </source>
</evidence>
<accession>A0ABD3LTU5</accession>
<reference evidence="8 9" key="1">
    <citation type="submission" date="2024-11" db="EMBL/GenBank/DDBJ databases">
        <title>Chromosome-level genome assembly of Eucalyptus globulus Labill. provides insights into its genome evolution.</title>
        <authorList>
            <person name="Li X."/>
        </authorList>
    </citation>
    <scope>NUCLEOTIDE SEQUENCE [LARGE SCALE GENOMIC DNA]</scope>
    <source>
        <strain evidence="8">CL2024</strain>
        <tissue evidence="8">Fresh tender leaves</tissue>
    </source>
</reference>
<name>A0ABD3LTU5_EUCGL</name>
<gene>
    <name evidence="8" type="ORF">ACJRO7_002257</name>
</gene>
<dbReference type="Pfam" id="PF03088">
    <property type="entry name" value="Str_synth"/>
    <property type="match status" value="1"/>
</dbReference>
<comment type="caution">
    <text evidence="8">The sequence shown here is derived from an EMBL/GenBank/DDBJ whole genome shotgun (WGS) entry which is preliminary data.</text>
</comment>
<evidence type="ECO:0000256" key="5">
    <source>
        <dbReference type="ARBA" id="ARBA00023180"/>
    </source>
</evidence>
<keyword evidence="5" id="KW-0325">Glycoprotein</keyword>
<feature type="domain" description="Strictosidine synthase conserved region" evidence="7">
    <location>
        <begin position="158"/>
        <end position="244"/>
    </location>
</feature>
<comment type="similarity">
    <text evidence="2">Belongs to the strictosidine synthase family.</text>
</comment>
<proteinExistence type="inferred from homology"/>
<evidence type="ECO:0000313" key="8">
    <source>
        <dbReference type="EMBL" id="KAL3755170.1"/>
    </source>
</evidence>
<keyword evidence="4 6" id="KW-0732">Signal</keyword>
<dbReference type="Pfam" id="PF20067">
    <property type="entry name" value="SSL_N"/>
    <property type="match status" value="1"/>
</dbReference>
<evidence type="ECO:0000256" key="3">
    <source>
        <dbReference type="ARBA" id="ARBA00022554"/>
    </source>
</evidence>
<keyword evidence="9" id="KW-1185">Reference proteome</keyword>
<sequence>MNSNRKLSFFLAATAVVLAVRFAVDPRAPSGELGAVDGLELIPVEGGAVGPESFAFDPRGEGPYTGVSDGRIVKWAASERRWVDFAFTSPSRDLCEKPHNHQEMENVCGRPLGLGFNPRTSRLYIADAYMGLLAVGPGGGRATVVAAQADGVPFRFTNSLDIDPLSGAVYFTDSSSQYQRRNYIPLILSGDRTGRLMKYDPESDRVTTILSNLSFPNGVVLGESGDFLLVAETSTCRILKYWLRPPPEAAGEVEVFAQLPGFPDNIRRSPRGGYWVGIFSKRTAILERVLSSSWMGKFLLGLPIDVMKVHGMYTSRRGRGVGVRLSEDGEVVEILEERVGNRWRSISEVEERDGGLWIGSVNVPFAGFYEARNR</sequence>
<evidence type="ECO:0000313" key="9">
    <source>
        <dbReference type="Proteomes" id="UP001634007"/>
    </source>
</evidence>
<evidence type="ECO:0000256" key="6">
    <source>
        <dbReference type="SAM" id="SignalP"/>
    </source>
</evidence>
<feature type="chain" id="PRO_5044759429" description="Strictosidine synthase conserved region domain-containing protein" evidence="6">
    <location>
        <begin position="20"/>
        <end position="374"/>
    </location>
</feature>
<evidence type="ECO:0000256" key="1">
    <source>
        <dbReference type="ARBA" id="ARBA00004116"/>
    </source>
</evidence>
<evidence type="ECO:0000256" key="2">
    <source>
        <dbReference type="ARBA" id="ARBA00009191"/>
    </source>
</evidence>
<dbReference type="InterPro" id="IPR018119">
    <property type="entry name" value="Strictosidine_synth_cons-reg"/>
</dbReference>
<comment type="subcellular location">
    <subcellularLocation>
        <location evidence="1">Vacuole</location>
    </subcellularLocation>
</comment>
<feature type="signal peptide" evidence="6">
    <location>
        <begin position="1"/>
        <end position="19"/>
    </location>
</feature>
<dbReference type="AlphaFoldDB" id="A0ABD3LTU5"/>
<dbReference type="Proteomes" id="UP001634007">
    <property type="component" value="Unassembled WGS sequence"/>
</dbReference>
<dbReference type="PANTHER" id="PTHR10426:SF79">
    <property type="entry name" value="PROTEIN STRICTOSIDINE SYNTHASE-LIKE 2"/>
    <property type="match status" value="1"/>
</dbReference>
<dbReference type="EMBL" id="JBJKBG010000001">
    <property type="protein sequence ID" value="KAL3755170.1"/>
    <property type="molecule type" value="Genomic_DNA"/>
</dbReference>
<dbReference type="FunFam" id="2.120.10.30:FF:000032">
    <property type="entry name" value="Protein STRICTOSIDINE SYNTHASE-LIKE 13"/>
    <property type="match status" value="1"/>
</dbReference>
<dbReference type="GO" id="GO:0005773">
    <property type="term" value="C:vacuole"/>
    <property type="evidence" value="ECO:0007669"/>
    <property type="project" value="UniProtKB-SubCell"/>
</dbReference>
<evidence type="ECO:0000256" key="4">
    <source>
        <dbReference type="ARBA" id="ARBA00022729"/>
    </source>
</evidence>